<accession>A0A915PZ86</accession>
<evidence type="ECO:0000313" key="2">
    <source>
        <dbReference type="WBParaSite" id="sdigi.contig483.g8595.t1"/>
    </source>
</evidence>
<sequence>MLASKEVLGKRNVFPPYTVRRGVHSGCRRYPHYFRSGRYSGLYWNERHPYCFGWERFSLVPKDVPFWIRRMFLFFGPGGYSLLNAEDMPIIVDAENILVILDPKDILIILGPEYIPLYWFRKVFHSG</sequence>
<protein>
    <submittedName>
        <fullName evidence="2">Uncharacterized protein</fullName>
    </submittedName>
</protein>
<evidence type="ECO:0000313" key="1">
    <source>
        <dbReference type="Proteomes" id="UP000887581"/>
    </source>
</evidence>
<dbReference type="AlphaFoldDB" id="A0A915PZ86"/>
<dbReference type="Proteomes" id="UP000887581">
    <property type="component" value="Unplaced"/>
</dbReference>
<organism evidence="1 2">
    <name type="scientific">Setaria digitata</name>
    <dbReference type="NCBI Taxonomy" id="48799"/>
    <lineage>
        <taxon>Eukaryota</taxon>
        <taxon>Metazoa</taxon>
        <taxon>Ecdysozoa</taxon>
        <taxon>Nematoda</taxon>
        <taxon>Chromadorea</taxon>
        <taxon>Rhabditida</taxon>
        <taxon>Spirurina</taxon>
        <taxon>Spiruromorpha</taxon>
        <taxon>Filarioidea</taxon>
        <taxon>Setariidae</taxon>
        <taxon>Setaria</taxon>
    </lineage>
</organism>
<keyword evidence="1" id="KW-1185">Reference proteome</keyword>
<proteinExistence type="predicted"/>
<dbReference type="WBParaSite" id="sdigi.contig483.g8595.t1">
    <property type="protein sequence ID" value="sdigi.contig483.g8595.t1"/>
    <property type="gene ID" value="sdigi.contig483.g8595"/>
</dbReference>
<name>A0A915PZ86_9BILA</name>
<reference evidence="2" key="1">
    <citation type="submission" date="2022-11" db="UniProtKB">
        <authorList>
            <consortium name="WormBaseParasite"/>
        </authorList>
    </citation>
    <scope>IDENTIFICATION</scope>
</reference>